<evidence type="ECO:0000313" key="2">
    <source>
        <dbReference type="EMBL" id="RVU36561.1"/>
    </source>
</evidence>
<dbReference type="RefSeq" id="WP_127766037.1">
    <property type="nucleotide sequence ID" value="NZ_SADE01000002.1"/>
</dbReference>
<comment type="caution">
    <text evidence="2">The sequence shown here is derived from an EMBL/GenBank/DDBJ whole genome shotgun (WGS) entry which is preliminary data.</text>
</comment>
<name>A0A3S2VPR3_9PROT</name>
<feature type="domain" description="ParB-like N-terminal" evidence="1">
    <location>
        <begin position="4"/>
        <end position="93"/>
    </location>
</feature>
<dbReference type="EMBL" id="SADE01000002">
    <property type="protein sequence ID" value="RVU36561.1"/>
    <property type="molecule type" value="Genomic_DNA"/>
</dbReference>
<reference evidence="3" key="1">
    <citation type="submission" date="2019-01" db="EMBL/GenBank/DDBJ databases">
        <title>Gri0909 isolated from a small marine red alga.</title>
        <authorList>
            <person name="Kim J."/>
            <person name="Jeong S.E."/>
            <person name="Jeon C.O."/>
        </authorList>
    </citation>
    <scope>NUCLEOTIDE SEQUENCE [LARGE SCALE GENOMIC DNA]</scope>
    <source>
        <strain evidence="3">Gri0909</strain>
    </source>
</reference>
<dbReference type="Proteomes" id="UP000287447">
    <property type="component" value="Unassembled WGS sequence"/>
</dbReference>
<dbReference type="InterPro" id="IPR036086">
    <property type="entry name" value="ParB/Sulfiredoxin_sf"/>
</dbReference>
<accession>A0A3S2VPR3</accession>
<sequence length="270" mass="30504">MKVHHISLSEIEVRDRLRPATPEYVDGLAGDMDKRGLRSPIEVSKEPDEQHYILVSGLHRLMAARQLGWETIPAFVVSGSNEELRLDELLENLQRNELTRLERCLFVAEYRRLIQQSRPETRRGGDRKSGDFHQSAVDGTLTSWWDDLAVRSDRSRRTIMREASVGEKLDPVAVSKLSMSPVADNLGELEVLSKFDGAKQSQIADVLATTNAPVPTVGAAVRAMEKRGDSEETEGPDDLAYNKLLWHWRSASATVRRRFIVHVLEEKDLP</sequence>
<dbReference type="PANTHER" id="PTHR33375:SF1">
    <property type="entry name" value="CHROMOSOME-PARTITIONING PROTEIN PARB-RELATED"/>
    <property type="match status" value="1"/>
</dbReference>
<evidence type="ECO:0000259" key="1">
    <source>
        <dbReference type="SMART" id="SM00470"/>
    </source>
</evidence>
<dbReference type="SUPFAM" id="SSF110849">
    <property type="entry name" value="ParB/Sulfiredoxin"/>
    <property type="match status" value="1"/>
</dbReference>
<dbReference type="GO" id="GO:0005694">
    <property type="term" value="C:chromosome"/>
    <property type="evidence" value="ECO:0007669"/>
    <property type="project" value="TreeGrafter"/>
</dbReference>
<dbReference type="AlphaFoldDB" id="A0A3S2VPR3"/>
<proteinExistence type="predicted"/>
<dbReference type="GO" id="GO:0007059">
    <property type="term" value="P:chromosome segregation"/>
    <property type="evidence" value="ECO:0007669"/>
    <property type="project" value="TreeGrafter"/>
</dbReference>
<dbReference type="OrthoDB" id="2053844at2"/>
<gene>
    <name evidence="2" type="ORF">EOI86_15340</name>
</gene>
<organism evidence="2 3">
    <name type="scientific">Hwanghaeella grinnelliae</name>
    <dbReference type="NCBI Taxonomy" id="2500179"/>
    <lineage>
        <taxon>Bacteria</taxon>
        <taxon>Pseudomonadati</taxon>
        <taxon>Pseudomonadota</taxon>
        <taxon>Alphaproteobacteria</taxon>
        <taxon>Rhodospirillales</taxon>
        <taxon>Rhodospirillaceae</taxon>
        <taxon>Hwanghaeella</taxon>
    </lineage>
</organism>
<protein>
    <recommendedName>
        <fullName evidence="1">ParB-like N-terminal domain-containing protein</fullName>
    </recommendedName>
</protein>
<dbReference type="PANTHER" id="PTHR33375">
    <property type="entry name" value="CHROMOSOME-PARTITIONING PROTEIN PARB-RELATED"/>
    <property type="match status" value="1"/>
</dbReference>
<dbReference type="Gene3D" id="3.90.1530.10">
    <property type="entry name" value="Conserved hypothetical protein from pyrococcus furiosus pfu- 392566-001, ParB domain"/>
    <property type="match status" value="1"/>
</dbReference>
<dbReference type="SMART" id="SM00470">
    <property type="entry name" value="ParB"/>
    <property type="match status" value="1"/>
</dbReference>
<keyword evidence="3" id="KW-1185">Reference proteome</keyword>
<dbReference type="InterPro" id="IPR003115">
    <property type="entry name" value="ParB_N"/>
</dbReference>
<evidence type="ECO:0000313" key="3">
    <source>
        <dbReference type="Proteomes" id="UP000287447"/>
    </source>
</evidence>
<dbReference type="InterPro" id="IPR050336">
    <property type="entry name" value="Chromosome_partition/occlusion"/>
</dbReference>
<dbReference type="Pfam" id="PF02195">
    <property type="entry name" value="ParB_N"/>
    <property type="match status" value="1"/>
</dbReference>